<evidence type="ECO:0000313" key="3">
    <source>
        <dbReference type="WBParaSite" id="ACOC_0001174801-mRNA-1"/>
    </source>
</evidence>
<dbReference type="WBParaSite" id="ACOC_0001174801-mRNA-1">
    <property type="protein sequence ID" value="ACOC_0001174801-mRNA-1"/>
    <property type="gene ID" value="ACOC_0001174801"/>
</dbReference>
<dbReference type="EMBL" id="UYYA01004781">
    <property type="protein sequence ID" value="VDM63334.1"/>
    <property type="molecule type" value="Genomic_DNA"/>
</dbReference>
<accession>A0A0R3PZ21</accession>
<dbReference type="Proteomes" id="UP000267027">
    <property type="component" value="Unassembled WGS sequence"/>
</dbReference>
<organism evidence="3">
    <name type="scientific">Angiostrongylus costaricensis</name>
    <name type="common">Nematode worm</name>
    <dbReference type="NCBI Taxonomy" id="334426"/>
    <lineage>
        <taxon>Eukaryota</taxon>
        <taxon>Metazoa</taxon>
        <taxon>Ecdysozoa</taxon>
        <taxon>Nematoda</taxon>
        <taxon>Chromadorea</taxon>
        <taxon>Rhabditida</taxon>
        <taxon>Rhabditina</taxon>
        <taxon>Rhabditomorpha</taxon>
        <taxon>Strongyloidea</taxon>
        <taxon>Metastrongylidae</taxon>
        <taxon>Angiostrongylus</taxon>
    </lineage>
</organism>
<reference evidence="1 2" key="2">
    <citation type="submission" date="2018-11" db="EMBL/GenBank/DDBJ databases">
        <authorList>
            <consortium name="Pathogen Informatics"/>
        </authorList>
    </citation>
    <scope>NUCLEOTIDE SEQUENCE [LARGE SCALE GENOMIC DNA]</scope>
    <source>
        <strain evidence="1 2">Costa Rica</strain>
    </source>
</reference>
<protein>
    <submittedName>
        <fullName evidence="3">DUF3330 domain-containing protein</fullName>
    </submittedName>
</protein>
<dbReference type="AlphaFoldDB" id="A0A0R3PZ21"/>
<keyword evidence="2" id="KW-1185">Reference proteome</keyword>
<evidence type="ECO:0000313" key="2">
    <source>
        <dbReference type="Proteomes" id="UP000267027"/>
    </source>
</evidence>
<evidence type="ECO:0000313" key="1">
    <source>
        <dbReference type="EMBL" id="VDM63334.1"/>
    </source>
</evidence>
<name>A0A0R3PZ21_ANGCS</name>
<reference evidence="3" key="1">
    <citation type="submission" date="2017-02" db="UniProtKB">
        <authorList>
            <consortium name="WormBaseParasite"/>
        </authorList>
    </citation>
    <scope>IDENTIFICATION</scope>
</reference>
<gene>
    <name evidence="1" type="ORF">ACOC_LOCUS11749</name>
</gene>
<proteinExistence type="predicted"/>
<sequence length="69" mass="7690">MSHNNVKYNNKRVACPVNDVIGSDVVKDVESPEASTMNMCANVCSLAATEKLEENDHATFEWMEFIIVV</sequence>